<comment type="caution">
    <text evidence="3">The sequence shown here is derived from an EMBL/GenBank/DDBJ whole genome shotgun (WGS) entry which is preliminary data.</text>
</comment>
<dbReference type="InterPro" id="IPR036259">
    <property type="entry name" value="MFS_trans_sf"/>
</dbReference>
<sequence length="290" mass="32208">YIASVCCGITVYLITWIVLKNNQDPNEIGPDDFYKFREIALIITFIGLSSSLLFYCGTKSTNDQYYENISESDASENHFKQNQPFGDLLKSSAIYQVSLLYMASRLFTTLNLIYIPLYLEERHVSINSNDDEIRQTIASVPLASFLASFITSILLKWRSRYFGENVTYFIGSILSLAGCLWIALGVDSDSRFQIYAIASLIGMGSSSTMISSLCLTADFAKNNGFRGGSVYSTVTFADKLICGGIVLITQHLKCQPIDMCPSFYRHVLAYVCGSAAITGLISLGFLHCNR</sequence>
<dbReference type="OrthoDB" id="1730117at2759"/>
<keyword evidence="2" id="KW-0472">Membrane</keyword>
<feature type="transmembrane region" description="Helical" evidence="2">
    <location>
        <begin position="192"/>
        <end position="217"/>
    </location>
</feature>
<dbReference type="GO" id="GO:0005886">
    <property type="term" value="C:plasma membrane"/>
    <property type="evidence" value="ECO:0007669"/>
    <property type="project" value="TreeGrafter"/>
</dbReference>
<evidence type="ECO:0000256" key="1">
    <source>
        <dbReference type="ARBA" id="ARBA00008335"/>
    </source>
</evidence>
<feature type="transmembrane region" description="Helical" evidence="2">
    <location>
        <begin position="268"/>
        <end position="286"/>
    </location>
</feature>
<protein>
    <recommendedName>
        <fullName evidence="5">Major facilitator superfamily domain-containing protein 12</fullName>
    </recommendedName>
</protein>
<accession>A0A8K0DJ66</accession>
<feature type="transmembrane region" description="Helical" evidence="2">
    <location>
        <begin position="39"/>
        <end position="56"/>
    </location>
</feature>
<keyword evidence="2" id="KW-1133">Transmembrane helix</keyword>
<dbReference type="GO" id="GO:0008643">
    <property type="term" value="P:carbohydrate transport"/>
    <property type="evidence" value="ECO:0007669"/>
    <property type="project" value="InterPro"/>
</dbReference>
<name>A0A8K0DJ66_IGNLU</name>
<evidence type="ECO:0000313" key="4">
    <source>
        <dbReference type="Proteomes" id="UP000801492"/>
    </source>
</evidence>
<feature type="transmembrane region" description="Helical" evidence="2">
    <location>
        <begin position="167"/>
        <end position="186"/>
    </location>
</feature>
<feature type="non-terminal residue" evidence="3">
    <location>
        <position position="290"/>
    </location>
</feature>
<dbReference type="Proteomes" id="UP000801492">
    <property type="component" value="Unassembled WGS sequence"/>
</dbReference>
<gene>
    <name evidence="3" type="ORF">ILUMI_00996</name>
</gene>
<dbReference type="Gene3D" id="1.20.1250.20">
    <property type="entry name" value="MFS general substrate transporter like domains"/>
    <property type="match status" value="1"/>
</dbReference>
<evidence type="ECO:0000256" key="2">
    <source>
        <dbReference type="SAM" id="Phobius"/>
    </source>
</evidence>
<dbReference type="GO" id="GO:0015293">
    <property type="term" value="F:symporter activity"/>
    <property type="evidence" value="ECO:0007669"/>
    <property type="project" value="InterPro"/>
</dbReference>
<feature type="transmembrane region" description="Helical" evidence="2">
    <location>
        <begin position="99"/>
        <end position="117"/>
    </location>
</feature>
<proteinExistence type="inferred from homology"/>
<feature type="transmembrane region" description="Helical" evidence="2">
    <location>
        <begin position="229"/>
        <end position="248"/>
    </location>
</feature>
<reference evidence="3" key="1">
    <citation type="submission" date="2019-08" db="EMBL/GenBank/DDBJ databases">
        <title>The genome of the North American firefly Photinus pyralis.</title>
        <authorList>
            <consortium name="Photinus pyralis genome working group"/>
            <person name="Fallon T.R."/>
            <person name="Sander Lower S.E."/>
            <person name="Weng J.-K."/>
        </authorList>
    </citation>
    <scope>NUCLEOTIDE SEQUENCE</scope>
    <source>
        <strain evidence="3">TRF0915ILg1</strain>
        <tissue evidence="3">Whole body</tissue>
    </source>
</reference>
<evidence type="ECO:0000313" key="3">
    <source>
        <dbReference type="EMBL" id="KAF2905186.1"/>
    </source>
</evidence>
<dbReference type="InterPro" id="IPR011701">
    <property type="entry name" value="MFS"/>
</dbReference>
<organism evidence="3 4">
    <name type="scientific">Ignelater luminosus</name>
    <name type="common">Cucubano</name>
    <name type="synonym">Pyrophorus luminosus</name>
    <dbReference type="NCBI Taxonomy" id="2038154"/>
    <lineage>
        <taxon>Eukaryota</taxon>
        <taxon>Metazoa</taxon>
        <taxon>Ecdysozoa</taxon>
        <taxon>Arthropoda</taxon>
        <taxon>Hexapoda</taxon>
        <taxon>Insecta</taxon>
        <taxon>Pterygota</taxon>
        <taxon>Neoptera</taxon>
        <taxon>Endopterygota</taxon>
        <taxon>Coleoptera</taxon>
        <taxon>Polyphaga</taxon>
        <taxon>Elateriformia</taxon>
        <taxon>Elateroidea</taxon>
        <taxon>Elateridae</taxon>
        <taxon>Agrypninae</taxon>
        <taxon>Pyrophorini</taxon>
        <taxon>Ignelater</taxon>
    </lineage>
</organism>
<keyword evidence="4" id="KW-1185">Reference proteome</keyword>
<dbReference type="EMBL" id="VTPC01000587">
    <property type="protein sequence ID" value="KAF2905186.1"/>
    <property type="molecule type" value="Genomic_DNA"/>
</dbReference>
<evidence type="ECO:0008006" key="5">
    <source>
        <dbReference type="Google" id="ProtNLM"/>
    </source>
</evidence>
<keyword evidence="2" id="KW-0812">Transmembrane</keyword>
<dbReference type="AlphaFoldDB" id="A0A8K0DJ66"/>
<comment type="similarity">
    <text evidence="1">Belongs to the major facilitator superfamily.</text>
</comment>
<dbReference type="PANTHER" id="PTHR11328:SF49">
    <property type="entry name" value="MAJOR FACILITATOR SUPERFAMILY DOMAIN-CONTAINING PROTEIN 12-LIKE PROTEIN"/>
    <property type="match status" value="1"/>
</dbReference>
<dbReference type="Pfam" id="PF07690">
    <property type="entry name" value="MFS_1"/>
    <property type="match status" value="1"/>
</dbReference>
<dbReference type="PANTHER" id="PTHR11328">
    <property type="entry name" value="MAJOR FACILITATOR SUPERFAMILY DOMAIN-CONTAINING PROTEIN"/>
    <property type="match status" value="1"/>
</dbReference>
<feature type="transmembrane region" description="Helical" evidence="2">
    <location>
        <begin position="137"/>
        <end position="155"/>
    </location>
</feature>
<dbReference type="InterPro" id="IPR039672">
    <property type="entry name" value="MFS_2"/>
</dbReference>
<dbReference type="SUPFAM" id="SSF103473">
    <property type="entry name" value="MFS general substrate transporter"/>
    <property type="match status" value="1"/>
</dbReference>